<feature type="region of interest" description="Disordered" evidence="1">
    <location>
        <begin position="1158"/>
        <end position="1179"/>
    </location>
</feature>
<dbReference type="RefSeq" id="WP_133589198.1">
    <property type="nucleotide sequence ID" value="NZ_SNVV01000003.1"/>
</dbReference>
<feature type="transmembrane region" description="Helical" evidence="2">
    <location>
        <begin position="36"/>
        <end position="61"/>
    </location>
</feature>
<evidence type="ECO:0000256" key="1">
    <source>
        <dbReference type="SAM" id="MobiDB-lite"/>
    </source>
</evidence>
<gene>
    <name evidence="3" type="ORF">C7389_103242</name>
</gene>
<dbReference type="PANTHER" id="PTHR30441">
    <property type="entry name" value="DUF748 DOMAIN-CONTAINING PROTEIN"/>
    <property type="match status" value="1"/>
</dbReference>
<feature type="compositionally biased region" description="Polar residues" evidence="1">
    <location>
        <begin position="156"/>
        <end position="167"/>
    </location>
</feature>
<feature type="region of interest" description="Disordered" evidence="1">
    <location>
        <begin position="144"/>
        <end position="200"/>
    </location>
</feature>
<proteinExistence type="predicted"/>
<dbReference type="GO" id="GO:0090313">
    <property type="term" value="P:regulation of protein targeting to membrane"/>
    <property type="evidence" value="ECO:0007669"/>
    <property type="project" value="TreeGrafter"/>
</dbReference>
<feature type="compositionally biased region" description="Low complexity" evidence="1">
    <location>
        <begin position="180"/>
        <end position="200"/>
    </location>
</feature>
<keyword evidence="2" id="KW-0472">Membrane</keyword>
<dbReference type="GO" id="GO:0005886">
    <property type="term" value="C:plasma membrane"/>
    <property type="evidence" value="ECO:0007669"/>
    <property type="project" value="TreeGrafter"/>
</dbReference>
<dbReference type="AlphaFoldDB" id="A0A4R6EDS4"/>
<organism evidence="3 4">
    <name type="scientific">Azoarcus indigens</name>
    <dbReference type="NCBI Taxonomy" id="29545"/>
    <lineage>
        <taxon>Bacteria</taxon>
        <taxon>Pseudomonadati</taxon>
        <taxon>Pseudomonadota</taxon>
        <taxon>Betaproteobacteria</taxon>
        <taxon>Rhodocyclales</taxon>
        <taxon>Zoogloeaceae</taxon>
        <taxon>Azoarcus</taxon>
    </lineage>
</organism>
<dbReference type="Pfam" id="PF05359">
    <property type="entry name" value="DUF748"/>
    <property type="match status" value="1"/>
</dbReference>
<name>A0A4R6EDS4_9RHOO</name>
<dbReference type="OrthoDB" id="9757969at2"/>
<feature type="region of interest" description="Disordered" evidence="1">
    <location>
        <begin position="1"/>
        <end position="29"/>
    </location>
</feature>
<keyword evidence="2" id="KW-1133">Transmembrane helix</keyword>
<feature type="compositionally biased region" description="Pro residues" evidence="1">
    <location>
        <begin position="1"/>
        <end position="12"/>
    </location>
</feature>
<evidence type="ECO:0000256" key="2">
    <source>
        <dbReference type="SAM" id="Phobius"/>
    </source>
</evidence>
<evidence type="ECO:0000313" key="3">
    <source>
        <dbReference type="EMBL" id="TDN55904.1"/>
    </source>
</evidence>
<keyword evidence="4" id="KW-1185">Reference proteome</keyword>
<dbReference type="InterPro" id="IPR008023">
    <property type="entry name" value="DUF748"/>
</dbReference>
<comment type="caution">
    <text evidence="3">The sequence shown here is derived from an EMBL/GenBank/DDBJ whole genome shotgun (WGS) entry which is preliminary data.</text>
</comment>
<dbReference type="Proteomes" id="UP000295129">
    <property type="component" value="Unassembled WGS sequence"/>
</dbReference>
<reference evidence="3 4" key="1">
    <citation type="submission" date="2019-03" db="EMBL/GenBank/DDBJ databases">
        <title>Genomic Encyclopedia of Type Strains, Phase IV (KMG-IV): sequencing the most valuable type-strain genomes for metagenomic binning, comparative biology and taxonomic classification.</title>
        <authorList>
            <person name="Goeker M."/>
        </authorList>
    </citation>
    <scope>NUCLEOTIDE SEQUENCE [LARGE SCALE GENOMIC DNA]</scope>
    <source>
        <strain evidence="3 4">DSM 12121</strain>
    </source>
</reference>
<protein>
    <submittedName>
        <fullName evidence="3">Uncharacterized protein involved in outer membrane biogenesis</fullName>
    </submittedName>
</protein>
<dbReference type="Gene3D" id="3.30.1330.60">
    <property type="entry name" value="OmpA-like domain"/>
    <property type="match status" value="1"/>
</dbReference>
<accession>A0A4R6EDS4</accession>
<keyword evidence="2" id="KW-0812">Transmembrane</keyword>
<sequence>MNTPQPRRPAPQPTAEGAPVPATSASAPPRRRRWPWWLGGTLAALVLLYALAGFLLLPWLLQRELPPLLEQRLGLTLSLGALRINPFLLRAEADEIALTQPDGNRLLEAGGARVDMDWSGLFARRWTVAEAVLDNPRLTLVREGDGSFSLPRPTPAQDTPPRQQASGSVAPAGEPVAPSPAAETPPAGTDAGAAGPATEAPLPPLLIRHLAVTGGSIALREREAAADAPPVAIEGIDLRADGLASDPEAGAATYQLGARLPGGGSLQADGELALAGRSSQGRIQIDEAQLQGWWPLLARQLDLAPPQGRIALGGHYQAGMTAGGFDLAVEALSLAADDLRLARAGSQDEDAPMLALRRAEIGGGSFTLGGRRLSLQGLRLAEGELSVIVDAEGRLDWASLQRGADKPPAAGEAPWHIQLPEARLENIALHYREQADARRRLDVARLDAGGNITVATGDEGLRVDALDATLQRPRFAGGDASPLTVERIRLAGASVDTARRALTARELALSGSRMDLAIEPDGTVFIPGGLVPQAAREGTPAQPAQGRQAEAGQPWSYALERVSADGLDLGFHDKRTSTPLQLRVQGGVQLTNVASGEAGPLGVDVKLEVAGGGRLQMQGEAAQDASRLQGRLRLDGVELAPARALVERYTTLKLLAGKLGGDLQIRYARDGEPRLRAEGEARLDGIRFDVAESGEPLFSARSIATRGSLQLAPDRLALATVVMDRPNARLIVDRDRQLNLGKILRQRDNPAADGGAQAVTRNTARKVAAKVAEDAPDLFPLRVDRVELRNATVDFADQSLILPFSAQAQGLNGQVLGVDNAAGSEAVIDARGAIPPYGEVRVEGRLRPFAPNELTDVAVRFDNVEMSQLSPYSATFAGRTIARGKLWLDVRYRVLDWQLDGNNAVTLEDFTLGERVDAPNAMDLPLELALALLKDPQGRVHLEVPVRGNVGDARFEYGQLVRDAIGNVLKRAVTAPFRLLARLVGRGEDDSLQAVAFEAGSERLSPVEEEKLQQLAGALAQRPQLRLRIRGTYLTADDGAALRLQATRREIASAAGQSPGKGPVNQLDFGDSAIRGAVASRFEATAGPQALAAFRDEFARGPQAGNETALHRELFNRLLQHQGLADEALQALAEHRGQVVHDYLAAHGVAGERLETKPAGAAEGRKAAPQAELEVEVAR</sequence>
<dbReference type="EMBL" id="SNVV01000003">
    <property type="protein sequence ID" value="TDN55904.1"/>
    <property type="molecule type" value="Genomic_DNA"/>
</dbReference>
<evidence type="ECO:0000313" key="4">
    <source>
        <dbReference type="Proteomes" id="UP000295129"/>
    </source>
</evidence>
<dbReference type="InterPro" id="IPR052894">
    <property type="entry name" value="AsmA-related"/>
</dbReference>
<dbReference type="PANTHER" id="PTHR30441:SF8">
    <property type="entry name" value="DUF748 DOMAIN-CONTAINING PROTEIN"/>
    <property type="match status" value="1"/>
</dbReference>
<dbReference type="InterPro" id="IPR036737">
    <property type="entry name" value="OmpA-like_sf"/>
</dbReference>